<evidence type="ECO:0000313" key="2">
    <source>
        <dbReference type="EMBL" id="TGO03842.1"/>
    </source>
</evidence>
<gene>
    <name evidence="2" type="ORF">SERN_2854</name>
</gene>
<protein>
    <recommendedName>
        <fullName evidence="1">KANL3/Tex30 alpha/beta hydrolase-like domain-containing protein</fullName>
    </recommendedName>
</protein>
<dbReference type="AlphaFoldDB" id="A0A4Z1DZP0"/>
<evidence type="ECO:0000259" key="1">
    <source>
        <dbReference type="Pfam" id="PF20408"/>
    </source>
</evidence>
<dbReference type="Gene3D" id="3.40.50.1820">
    <property type="entry name" value="alpha/beta hydrolase"/>
    <property type="match status" value="1"/>
</dbReference>
<comment type="caution">
    <text evidence="2">The sequence shown here is derived from an EMBL/GenBank/DDBJ whole genome shotgun (WGS) entry which is preliminary data.</text>
</comment>
<dbReference type="RefSeq" id="WP_135850868.1">
    <property type="nucleotide sequence ID" value="NZ_RHPJ01000005.1"/>
</dbReference>
<organism evidence="2 3">
    <name type="scientific">Serinibacter arcticus</name>
    <dbReference type="NCBI Taxonomy" id="1655435"/>
    <lineage>
        <taxon>Bacteria</taxon>
        <taxon>Bacillati</taxon>
        <taxon>Actinomycetota</taxon>
        <taxon>Actinomycetes</taxon>
        <taxon>Micrococcales</taxon>
        <taxon>Beutenbergiaceae</taxon>
        <taxon>Serinibacter</taxon>
    </lineage>
</organism>
<dbReference type="InterPro" id="IPR029058">
    <property type="entry name" value="AB_hydrolase_fold"/>
</dbReference>
<name>A0A4Z1DZP0_9MICO</name>
<reference evidence="2 3" key="1">
    <citation type="submission" date="2018-11" db="EMBL/GenBank/DDBJ databases">
        <title>Complete genome sequencing of the Actinobacteria Serinibacter sp. K3-2.</title>
        <authorList>
            <person name="Rakitin A.L."/>
            <person name="Beletsky A.V."/>
            <person name="Mardanov A.V."/>
            <person name="Ravin N.V."/>
            <person name="Gromova A.S."/>
            <person name="Filippova S.N."/>
            <person name="Gal'Chenko V.F."/>
        </authorList>
    </citation>
    <scope>NUCLEOTIDE SEQUENCE [LARGE SCALE GENOMIC DNA]</scope>
    <source>
        <strain evidence="2 3">K3-2</strain>
    </source>
</reference>
<feature type="domain" description="KANL3/Tex30 alpha/beta hydrolase-like" evidence="1">
    <location>
        <begin position="11"/>
        <end position="173"/>
    </location>
</feature>
<dbReference type="OrthoDB" id="652634at2"/>
<dbReference type="InterPro" id="IPR046879">
    <property type="entry name" value="KANL3/Tex30_Abhydrolase"/>
</dbReference>
<evidence type="ECO:0000313" key="3">
    <source>
        <dbReference type="Proteomes" id="UP000297318"/>
    </source>
</evidence>
<sequence>MSLLAPPAGLVVLPGAGGDRDQRTLVALERDLADAAPDLRVVRAHFANRDAGRKGPERPAVAVAHVATLVTDLAAELGVPTARIAVGGRSFGGRMASMAVAEGLDVAGLVLLSYPLHPPGRPDTLRTAHLPAITAPTLAVSGERDPFGTPDELRTHLGTITGPTEIVLVPGNHSPADAPVLAAVRSWLLAT</sequence>
<dbReference type="PANTHER" id="PTHR13136">
    <property type="entry name" value="TESTIS DEVELOPMENT PROTEIN PRTD"/>
    <property type="match status" value="1"/>
</dbReference>
<dbReference type="Pfam" id="PF20408">
    <property type="entry name" value="Abhydrolase_11"/>
    <property type="match status" value="1"/>
</dbReference>
<proteinExistence type="predicted"/>
<dbReference type="PANTHER" id="PTHR13136:SF11">
    <property type="entry name" value="TESTIS-EXPRESSED PROTEIN 30"/>
    <property type="match status" value="1"/>
</dbReference>
<dbReference type="Proteomes" id="UP000297318">
    <property type="component" value="Unassembled WGS sequence"/>
</dbReference>
<dbReference type="SUPFAM" id="SSF53474">
    <property type="entry name" value="alpha/beta-Hydrolases"/>
    <property type="match status" value="1"/>
</dbReference>
<keyword evidence="3" id="KW-1185">Reference proteome</keyword>
<dbReference type="InterPro" id="IPR026555">
    <property type="entry name" value="NSL3/Tex30"/>
</dbReference>
<accession>A0A4Z1DZP0</accession>
<dbReference type="EMBL" id="RHPJ01000005">
    <property type="protein sequence ID" value="TGO03842.1"/>
    <property type="molecule type" value="Genomic_DNA"/>
</dbReference>